<accession>A0A1H8TXI9</accession>
<feature type="domain" description="Leucine-binding protein" evidence="4">
    <location>
        <begin position="33"/>
        <end position="380"/>
    </location>
</feature>
<gene>
    <name evidence="5" type="ORF">SAMN04488052_1054</name>
</gene>
<feature type="signal peptide" evidence="3">
    <location>
        <begin position="1"/>
        <end position="30"/>
    </location>
</feature>
<evidence type="ECO:0000256" key="2">
    <source>
        <dbReference type="ARBA" id="ARBA00022729"/>
    </source>
</evidence>
<proteinExistence type="inferred from homology"/>
<evidence type="ECO:0000259" key="4">
    <source>
        <dbReference type="Pfam" id="PF13458"/>
    </source>
</evidence>
<name>A0A1H8TXI9_9GAMM</name>
<dbReference type="InterPro" id="IPR028081">
    <property type="entry name" value="Leu-bd"/>
</dbReference>
<protein>
    <submittedName>
        <fullName evidence="5">Branched-chain amino acid transport system substrate-binding protein</fullName>
    </submittedName>
</protein>
<dbReference type="SUPFAM" id="SSF53822">
    <property type="entry name" value="Periplasmic binding protein-like I"/>
    <property type="match status" value="1"/>
</dbReference>
<evidence type="ECO:0000256" key="1">
    <source>
        <dbReference type="ARBA" id="ARBA00010062"/>
    </source>
</evidence>
<dbReference type="RefSeq" id="WP_091644126.1">
    <property type="nucleotide sequence ID" value="NZ_FOEG01000005.1"/>
</dbReference>
<keyword evidence="2 3" id="KW-0732">Signal</keyword>
<dbReference type="CDD" id="cd06329">
    <property type="entry name" value="PBP1_SBP-like"/>
    <property type="match status" value="1"/>
</dbReference>
<organism evidence="5 6">
    <name type="scientific">Aquisalimonas asiatica</name>
    <dbReference type="NCBI Taxonomy" id="406100"/>
    <lineage>
        <taxon>Bacteria</taxon>
        <taxon>Pseudomonadati</taxon>
        <taxon>Pseudomonadota</taxon>
        <taxon>Gammaproteobacteria</taxon>
        <taxon>Chromatiales</taxon>
        <taxon>Ectothiorhodospiraceae</taxon>
        <taxon>Aquisalimonas</taxon>
    </lineage>
</organism>
<evidence type="ECO:0000256" key="3">
    <source>
        <dbReference type="SAM" id="SignalP"/>
    </source>
</evidence>
<sequence length="419" mass="46635">MTKPRRTTGLFAGLATAGAIALASLSTAQAEDPIRIAYIDPLSGPFANVGDAGLKHFRFAADRINDEGGINGRPVEIVPMDNNQSASESAQLVQRAADRGIDFVTQGNGSDVAGAIIETVNRNNRRNPDNKLLYLNYAAVDPSLTNERCSYWHFRFDADTTIKLEALTNYMMERDDIEKVYLLNQDYSHGHQIERRFEELAAEKMPNVEIVGKQLHPIGQVRDFSPYVSRIRQSGADSVVTGNWGNDLSLLAREAEDAGLDVNFYTYYAGGLGVPAAVGRAGIDRVAQITEWHANVNVDEGHDEYREWVDAFKERYPDIDWYYHRVYNLMYMLKAAVEEAGSTDAEAVAAALSGMEFESHTGTVTMREDDHQMLQPMYISIMDDDVEYDAENSGVGFRTLSRIEVEDATSTTSCEMNRP</sequence>
<reference evidence="5 6" key="1">
    <citation type="submission" date="2016-10" db="EMBL/GenBank/DDBJ databases">
        <authorList>
            <person name="de Groot N.N."/>
        </authorList>
    </citation>
    <scope>NUCLEOTIDE SEQUENCE [LARGE SCALE GENOMIC DNA]</scope>
    <source>
        <strain evidence="5 6">CGMCC 1.6291</strain>
    </source>
</reference>
<dbReference type="Gene3D" id="3.40.50.2300">
    <property type="match status" value="2"/>
</dbReference>
<dbReference type="PANTHER" id="PTHR30483">
    <property type="entry name" value="LEUCINE-SPECIFIC-BINDING PROTEIN"/>
    <property type="match status" value="1"/>
</dbReference>
<dbReference type="InterPro" id="IPR051010">
    <property type="entry name" value="BCAA_transport"/>
</dbReference>
<evidence type="ECO:0000313" key="5">
    <source>
        <dbReference type="EMBL" id="SEO95575.1"/>
    </source>
</evidence>
<keyword evidence="6" id="KW-1185">Reference proteome</keyword>
<dbReference type="InterPro" id="IPR028082">
    <property type="entry name" value="Peripla_BP_I"/>
</dbReference>
<evidence type="ECO:0000313" key="6">
    <source>
        <dbReference type="Proteomes" id="UP000199657"/>
    </source>
</evidence>
<dbReference type="PANTHER" id="PTHR30483:SF6">
    <property type="entry name" value="PERIPLASMIC BINDING PROTEIN OF ABC TRANSPORTER FOR NATURAL AMINO ACIDS"/>
    <property type="match status" value="1"/>
</dbReference>
<dbReference type="EMBL" id="FOEG01000005">
    <property type="protein sequence ID" value="SEO95575.1"/>
    <property type="molecule type" value="Genomic_DNA"/>
</dbReference>
<dbReference type="OrthoDB" id="5288800at2"/>
<feature type="chain" id="PRO_5011434636" evidence="3">
    <location>
        <begin position="31"/>
        <end position="419"/>
    </location>
</feature>
<dbReference type="AlphaFoldDB" id="A0A1H8TXI9"/>
<comment type="similarity">
    <text evidence="1">Belongs to the leucine-binding protein family.</text>
</comment>
<dbReference type="Pfam" id="PF13458">
    <property type="entry name" value="Peripla_BP_6"/>
    <property type="match status" value="1"/>
</dbReference>
<dbReference type="Proteomes" id="UP000199657">
    <property type="component" value="Unassembled WGS sequence"/>
</dbReference>
<dbReference type="STRING" id="406100.SAMN04488052_1054"/>